<dbReference type="CDD" id="cd03360">
    <property type="entry name" value="LbH_AT_putative"/>
    <property type="match status" value="1"/>
</dbReference>
<feature type="site" description="Increases basicity of active site His" evidence="2">
    <location>
        <position position="142"/>
    </location>
</feature>
<evidence type="ECO:0000313" key="6">
    <source>
        <dbReference type="EMBL" id="MRY83615.1"/>
    </source>
</evidence>
<sequence length="215" mass="23826">MKDLAIYGAGGFGREIFCYLRKMNQHEPRWNFVGFFDDGKEKGTNNEYGVILGGLEELNNYEKEIDVVMAIGSSFYLEKITSSVINPKVDFPNIVTESNVMSDPDSLYMGRGNIIVGPCTFTCNIRLGNFNVMNGKVSVGHDVTMGDYNVFMPSVYVSGETKIGNGCFFGVNSVVLQQIKIGNHVRLGAGAVLMHKPKPDSLYIGNPARLFKYQH</sequence>
<accession>A0A174R1F9</accession>
<dbReference type="EMBL" id="CZBM01000002">
    <property type="protein sequence ID" value="CUP76289.1"/>
    <property type="molecule type" value="Genomic_DNA"/>
</dbReference>
<keyword evidence="5" id="KW-0012">Acyltransferase</keyword>
<dbReference type="Pfam" id="PF00132">
    <property type="entry name" value="Hexapep"/>
    <property type="match status" value="1"/>
</dbReference>
<evidence type="ECO:0000259" key="4">
    <source>
        <dbReference type="Pfam" id="PF17836"/>
    </source>
</evidence>
<dbReference type="Proteomes" id="UP000471216">
    <property type="component" value="Unassembled WGS sequence"/>
</dbReference>
<protein>
    <submittedName>
        <fullName evidence="6">Serine acetyltransferase</fullName>
    </submittedName>
    <submittedName>
        <fullName evidence="5">UDP-3-O-[3-hydroxymyristoyl] glucosamine N-acyltransferase</fullName>
    </submittedName>
</protein>
<dbReference type="PANTHER" id="PTHR43300">
    <property type="entry name" value="ACETYLTRANSFERASE"/>
    <property type="match status" value="1"/>
</dbReference>
<dbReference type="InterPro" id="IPR011004">
    <property type="entry name" value="Trimer_LpxA-like_sf"/>
</dbReference>
<evidence type="ECO:0000256" key="1">
    <source>
        <dbReference type="ARBA" id="ARBA00007274"/>
    </source>
</evidence>
<keyword evidence="5" id="KW-0808">Transferase</keyword>
<evidence type="ECO:0000313" key="5">
    <source>
        <dbReference type="EMBL" id="CUP76289.1"/>
    </source>
</evidence>
<dbReference type="InterPro" id="IPR041561">
    <property type="entry name" value="PglD_N"/>
</dbReference>
<dbReference type="InterPro" id="IPR050179">
    <property type="entry name" value="Trans_hexapeptide_repeat"/>
</dbReference>
<evidence type="ECO:0000313" key="10">
    <source>
        <dbReference type="Proteomes" id="UP000471216"/>
    </source>
</evidence>
<dbReference type="Proteomes" id="UP000450599">
    <property type="component" value="Unassembled WGS sequence"/>
</dbReference>
<feature type="domain" description="PglD N-terminal" evidence="4">
    <location>
        <begin position="3"/>
        <end position="81"/>
    </location>
</feature>
<evidence type="ECO:0000256" key="2">
    <source>
        <dbReference type="PIRSR" id="PIRSR620019-1"/>
    </source>
</evidence>
<reference evidence="5 8" key="1">
    <citation type="submission" date="2015-09" db="EMBL/GenBank/DDBJ databases">
        <authorList>
            <consortium name="Pathogen Informatics"/>
        </authorList>
    </citation>
    <scope>NUCLEOTIDE SEQUENCE [LARGE SCALE GENOMIC DNA]</scope>
    <source>
        <strain evidence="5 8">2789STDY5834948</strain>
    </source>
</reference>
<dbReference type="EMBL" id="WKMW01000004">
    <property type="protein sequence ID" value="MRY83615.1"/>
    <property type="molecule type" value="Genomic_DNA"/>
</dbReference>
<dbReference type="InterPro" id="IPR001451">
    <property type="entry name" value="Hexapep"/>
</dbReference>
<dbReference type="RefSeq" id="WP_057327846.1">
    <property type="nucleotide sequence ID" value="NZ_CP143949.1"/>
</dbReference>
<comment type="similarity">
    <text evidence="1">Belongs to the transferase hexapeptide repeat family.</text>
</comment>
<dbReference type="Gene3D" id="2.160.10.10">
    <property type="entry name" value="Hexapeptide repeat proteins"/>
    <property type="match status" value="1"/>
</dbReference>
<dbReference type="SUPFAM" id="SSF51161">
    <property type="entry name" value="Trimeric LpxA-like enzymes"/>
    <property type="match status" value="1"/>
</dbReference>
<evidence type="ECO:0000313" key="7">
    <source>
        <dbReference type="EMBL" id="MRZ06906.1"/>
    </source>
</evidence>
<feature type="active site" description="Proton acceptor" evidence="2">
    <location>
        <position position="141"/>
    </location>
</feature>
<dbReference type="EMBL" id="WKMX01000011">
    <property type="protein sequence ID" value="MRZ06906.1"/>
    <property type="molecule type" value="Genomic_DNA"/>
</dbReference>
<dbReference type="AlphaFoldDB" id="A0A174R1F9"/>
<name>A0A174R1F9_PARDI</name>
<dbReference type="Gene3D" id="3.40.50.20">
    <property type="match status" value="1"/>
</dbReference>
<dbReference type="InterPro" id="IPR020019">
    <property type="entry name" value="AcTrfase_PglD-like"/>
</dbReference>
<feature type="binding site" evidence="3">
    <location>
        <position position="72"/>
    </location>
    <ligand>
        <name>substrate</name>
    </ligand>
</feature>
<evidence type="ECO:0000313" key="8">
    <source>
        <dbReference type="Proteomes" id="UP000095332"/>
    </source>
</evidence>
<organism evidence="5 8">
    <name type="scientific">Parabacteroides distasonis</name>
    <dbReference type="NCBI Taxonomy" id="823"/>
    <lineage>
        <taxon>Bacteria</taxon>
        <taxon>Pseudomonadati</taxon>
        <taxon>Bacteroidota</taxon>
        <taxon>Bacteroidia</taxon>
        <taxon>Bacteroidales</taxon>
        <taxon>Tannerellaceae</taxon>
        <taxon>Parabacteroides</taxon>
    </lineage>
</organism>
<dbReference type="Pfam" id="PF17836">
    <property type="entry name" value="PglD_N"/>
    <property type="match status" value="1"/>
</dbReference>
<reference evidence="9 10" key="2">
    <citation type="journal article" date="2019" name="Nat. Med.">
        <title>A library of human gut bacterial isolates paired with longitudinal multiomics data enables mechanistic microbiome research.</title>
        <authorList>
            <person name="Poyet M."/>
            <person name="Groussin M."/>
            <person name="Gibbons S.M."/>
            <person name="Avila-Pacheco J."/>
            <person name="Jiang X."/>
            <person name="Kearney S.M."/>
            <person name="Perrotta A.R."/>
            <person name="Berdy B."/>
            <person name="Zhao S."/>
            <person name="Lieberman T.D."/>
            <person name="Swanson P.K."/>
            <person name="Smith M."/>
            <person name="Roesemann S."/>
            <person name="Alexander J.E."/>
            <person name="Rich S.A."/>
            <person name="Livny J."/>
            <person name="Vlamakis H."/>
            <person name="Clish C."/>
            <person name="Bullock K."/>
            <person name="Deik A."/>
            <person name="Scott J."/>
            <person name="Pierce K.A."/>
            <person name="Xavier R.J."/>
            <person name="Alm E.J."/>
        </authorList>
    </citation>
    <scope>NUCLEOTIDE SEQUENCE [LARGE SCALE GENOMIC DNA]</scope>
    <source>
        <strain evidence="7 10">BIOML-A10</strain>
        <strain evidence="6 9">BIOML-A11</strain>
    </source>
</reference>
<evidence type="ECO:0000313" key="9">
    <source>
        <dbReference type="Proteomes" id="UP000450599"/>
    </source>
</evidence>
<proteinExistence type="inferred from homology"/>
<dbReference type="PANTHER" id="PTHR43300:SF7">
    <property type="entry name" value="UDP-N-ACETYLBACILLOSAMINE N-ACETYLTRANSFERASE"/>
    <property type="match status" value="1"/>
</dbReference>
<gene>
    <name evidence="5" type="ORF">ERS852560_00651</name>
    <name evidence="7" type="ORF">GKD54_11845</name>
    <name evidence="6" type="ORF">GKD58_04910</name>
</gene>
<dbReference type="GO" id="GO:0016746">
    <property type="term" value="F:acyltransferase activity"/>
    <property type="evidence" value="ECO:0007669"/>
    <property type="project" value="UniProtKB-KW"/>
</dbReference>
<dbReference type="Proteomes" id="UP000095332">
    <property type="component" value="Unassembled WGS sequence"/>
</dbReference>
<evidence type="ECO:0000256" key="3">
    <source>
        <dbReference type="PIRSR" id="PIRSR620019-2"/>
    </source>
</evidence>